<proteinExistence type="predicted"/>
<dbReference type="AlphaFoldDB" id="A0A485M426"/>
<reference evidence="1" key="1">
    <citation type="submission" date="2019-03" db="EMBL/GenBank/DDBJ databases">
        <authorList>
            <person name="Hao L."/>
        </authorList>
    </citation>
    <scope>NUCLEOTIDE SEQUENCE</scope>
</reference>
<evidence type="ECO:0000313" key="1">
    <source>
        <dbReference type="EMBL" id="VFU18079.1"/>
    </source>
</evidence>
<protein>
    <submittedName>
        <fullName evidence="1">Uncharacterized protein</fullName>
    </submittedName>
</protein>
<name>A0A485M426_9ZZZZ</name>
<accession>A0A485M426</accession>
<gene>
    <name evidence="1" type="ORF">SCFA_390007</name>
</gene>
<dbReference type="EMBL" id="CAADRN010000323">
    <property type="protein sequence ID" value="VFU18079.1"/>
    <property type="molecule type" value="Genomic_DNA"/>
</dbReference>
<sequence>MPGLSNSTGLAQEKRFPLNPNPLSRLFKSRFDSFLTEVSGLVRAIHPDHGH</sequence>
<organism evidence="1">
    <name type="scientific">anaerobic digester metagenome</name>
    <dbReference type="NCBI Taxonomy" id="1263854"/>
    <lineage>
        <taxon>unclassified sequences</taxon>
        <taxon>metagenomes</taxon>
        <taxon>ecological metagenomes</taxon>
    </lineage>
</organism>